<evidence type="ECO:0000313" key="4">
    <source>
        <dbReference type="Proteomes" id="UP000794436"/>
    </source>
</evidence>
<accession>A0A8K1CUP0</accession>
<dbReference type="AlphaFoldDB" id="A0A8K1CUP0"/>
<feature type="domain" description="Rab-GAP TBC" evidence="2">
    <location>
        <begin position="47"/>
        <end position="264"/>
    </location>
</feature>
<protein>
    <recommendedName>
        <fullName evidence="2">Rab-GAP TBC domain-containing protein</fullName>
    </recommendedName>
</protein>
<dbReference type="PANTHER" id="PTHR47219:SF9">
    <property type="entry name" value="GTPASE ACTIVATING PROTEIN AND CENTROSOME-ASSOCIATED, ISOFORM B"/>
    <property type="match status" value="1"/>
</dbReference>
<dbReference type="PANTHER" id="PTHR47219">
    <property type="entry name" value="RAB GTPASE-ACTIVATING PROTEIN 1-LIKE"/>
    <property type="match status" value="1"/>
</dbReference>
<dbReference type="PROSITE" id="PS50086">
    <property type="entry name" value="TBC_RABGAP"/>
    <property type="match status" value="1"/>
</dbReference>
<dbReference type="SUPFAM" id="SSF47923">
    <property type="entry name" value="Ypt/Rab-GAP domain of gyp1p"/>
    <property type="match status" value="2"/>
</dbReference>
<dbReference type="PROSITE" id="PS50088">
    <property type="entry name" value="ANK_REPEAT"/>
    <property type="match status" value="1"/>
</dbReference>
<dbReference type="InterPro" id="IPR000195">
    <property type="entry name" value="Rab-GAP-TBC_dom"/>
</dbReference>
<dbReference type="SMART" id="SM00164">
    <property type="entry name" value="TBC"/>
    <property type="match status" value="1"/>
</dbReference>
<dbReference type="SMART" id="SM00248">
    <property type="entry name" value="ANK"/>
    <property type="match status" value="3"/>
</dbReference>
<dbReference type="Pfam" id="PF00566">
    <property type="entry name" value="RabGAP-TBC"/>
    <property type="match status" value="1"/>
</dbReference>
<name>A0A8K1CUP0_PYTOL</name>
<feature type="repeat" description="ANK" evidence="1">
    <location>
        <begin position="429"/>
        <end position="461"/>
    </location>
</feature>
<dbReference type="InterPro" id="IPR036770">
    <property type="entry name" value="Ankyrin_rpt-contain_sf"/>
</dbReference>
<dbReference type="InterPro" id="IPR050302">
    <property type="entry name" value="Rab_GAP_TBC_domain"/>
</dbReference>
<gene>
    <name evidence="3" type="ORF">Poli38472_006056</name>
</gene>
<dbReference type="Gene3D" id="1.10.8.270">
    <property type="entry name" value="putative rabgap domain of human tbc1 domain family member 14 like domains"/>
    <property type="match status" value="1"/>
</dbReference>
<dbReference type="Pfam" id="PF12796">
    <property type="entry name" value="Ank_2"/>
    <property type="match status" value="1"/>
</dbReference>
<dbReference type="InterPro" id="IPR011011">
    <property type="entry name" value="Znf_FYVE_PHD"/>
</dbReference>
<evidence type="ECO:0000259" key="2">
    <source>
        <dbReference type="PROSITE" id="PS50086"/>
    </source>
</evidence>
<dbReference type="Gene3D" id="1.25.40.20">
    <property type="entry name" value="Ankyrin repeat-containing domain"/>
    <property type="match status" value="1"/>
</dbReference>
<dbReference type="EMBL" id="SPLM01000002">
    <property type="protein sequence ID" value="TMW68588.1"/>
    <property type="molecule type" value="Genomic_DNA"/>
</dbReference>
<keyword evidence="1" id="KW-0040">ANK repeat</keyword>
<dbReference type="Proteomes" id="UP000794436">
    <property type="component" value="Unassembled WGS sequence"/>
</dbReference>
<proteinExistence type="predicted"/>
<evidence type="ECO:0000313" key="3">
    <source>
        <dbReference type="EMBL" id="TMW68588.1"/>
    </source>
</evidence>
<dbReference type="Gene3D" id="1.10.472.80">
    <property type="entry name" value="Ypt/Rab-GAP domain of gyp1p, domain 3"/>
    <property type="match status" value="1"/>
</dbReference>
<keyword evidence="4" id="KW-1185">Reference proteome</keyword>
<sequence length="709" mass="80662">MSPATEVVVKDVQVVEMEFDDEDVADKSWRFKEDYFRTSRWAPEKTGPKQYKRHEFWRSVIEKAAFLTEAEHYQVMSLTGGIHWMDMMRLPRQFMERHQAIYHLIATADYEWSDRIQRDVTRTFSIFESCPTPSQDVASQQRALFRVLNAVAEAEDGYCQGMNFIAALFLVEGLEEADTYALFIYLLKKRQLARIYQHSSTFLDDYLQHFESMFKEQLPELHHHVHGQGFVAPMYAVEWFTTLFSLSTKVELSCAVFDLFFVGVQDIFLRTGLAIFKLLEAKLMDMNFEDFLRDFKSLVKELDPLETICEALRFKTNPAVRGEDTTAFVSRTHIVQTARETAANGHTSPPKSFSLHRSLSPELKEAIKIGDYAAVSRTWRELTSSRSAPALAKGLANEILHHAVWYGQVAIASFAIKQCNANVDDRDDTNLTPLHFSVLRNQPDLVRLLLCSGADENSRGGRWSGSVYGLTPLETAKHWTLNDTTAVRLVLERQVCLCCNTRFDPLVFSKVTCEHCQFPYCRRPHAMCIEYHQCPANATRRYAYYDDSMDTTSYLTSSTCALSESDMSSRASSRSHSLSKSDSTSSFVYITSPAMDLSTDTDSISSVDGGRFSLSERPSEALLDSLSDMFGYVKVVNQDDGEVEQLSSSLKRTGIEFPDRPEWYCNGTDCHKVFAFFTTALECRRCGGFYCTSDYNAATKLCRNCTEAS</sequence>
<dbReference type="PROSITE" id="PS50297">
    <property type="entry name" value="ANK_REP_REGION"/>
    <property type="match status" value="1"/>
</dbReference>
<dbReference type="InterPro" id="IPR002110">
    <property type="entry name" value="Ankyrin_rpt"/>
</dbReference>
<dbReference type="GO" id="GO:0031267">
    <property type="term" value="F:small GTPase binding"/>
    <property type="evidence" value="ECO:0007669"/>
    <property type="project" value="TreeGrafter"/>
</dbReference>
<reference evidence="3" key="1">
    <citation type="submission" date="2019-03" db="EMBL/GenBank/DDBJ databases">
        <title>Long read genome sequence of the mycoparasitic Pythium oligandrum ATCC 38472 isolated from sugarbeet rhizosphere.</title>
        <authorList>
            <person name="Gaulin E."/>
        </authorList>
    </citation>
    <scope>NUCLEOTIDE SEQUENCE</scope>
    <source>
        <strain evidence="3">ATCC 38472_TT</strain>
    </source>
</reference>
<dbReference type="SUPFAM" id="SSF57903">
    <property type="entry name" value="FYVE/PHD zinc finger"/>
    <property type="match status" value="1"/>
</dbReference>
<dbReference type="SUPFAM" id="SSF48403">
    <property type="entry name" value="Ankyrin repeat"/>
    <property type="match status" value="1"/>
</dbReference>
<dbReference type="InterPro" id="IPR035969">
    <property type="entry name" value="Rab-GAP_TBC_sf"/>
</dbReference>
<dbReference type="GO" id="GO:0005096">
    <property type="term" value="F:GTPase activator activity"/>
    <property type="evidence" value="ECO:0007669"/>
    <property type="project" value="TreeGrafter"/>
</dbReference>
<evidence type="ECO:0000256" key="1">
    <source>
        <dbReference type="PROSITE-ProRule" id="PRU00023"/>
    </source>
</evidence>
<comment type="caution">
    <text evidence="3">The sequence shown here is derived from an EMBL/GenBank/DDBJ whole genome shotgun (WGS) entry which is preliminary data.</text>
</comment>
<dbReference type="OrthoDB" id="294251at2759"/>
<organism evidence="3 4">
    <name type="scientific">Pythium oligandrum</name>
    <name type="common">Mycoparasitic fungus</name>
    <dbReference type="NCBI Taxonomy" id="41045"/>
    <lineage>
        <taxon>Eukaryota</taxon>
        <taxon>Sar</taxon>
        <taxon>Stramenopiles</taxon>
        <taxon>Oomycota</taxon>
        <taxon>Peronosporomycetes</taxon>
        <taxon>Pythiales</taxon>
        <taxon>Pythiaceae</taxon>
        <taxon>Pythium</taxon>
    </lineage>
</organism>